<proteinExistence type="inferred from homology"/>
<comment type="similarity">
    <text evidence="1">Belongs to the LOB domain-containing protein family.</text>
</comment>
<dbReference type="EMBL" id="CM017327">
    <property type="protein sequence ID" value="KAE8100731.1"/>
    <property type="molecule type" value="Genomic_DNA"/>
</dbReference>
<organism evidence="3 4">
    <name type="scientific">Carpinus fangiana</name>
    <dbReference type="NCBI Taxonomy" id="176857"/>
    <lineage>
        <taxon>Eukaryota</taxon>
        <taxon>Viridiplantae</taxon>
        <taxon>Streptophyta</taxon>
        <taxon>Embryophyta</taxon>
        <taxon>Tracheophyta</taxon>
        <taxon>Spermatophyta</taxon>
        <taxon>Magnoliopsida</taxon>
        <taxon>eudicotyledons</taxon>
        <taxon>Gunneridae</taxon>
        <taxon>Pentapetalae</taxon>
        <taxon>rosids</taxon>
        <taxon>fabids</taxon>
        <taxon>Fagales</taxon>
        <taxon>Betulaceae</taxon>
        <taxon>Carpinus</taxon>
    </lineage>
</organism>
<dbReference type="InterPro" id="IPR004883">
    <property type="entry name" value="LOB"/>
</dbReference>
<accession>A0A5N6RMT6</accession>
<dbReference type="GO" id="GO:0010468">
    <property type="term" value="P:regulation of gene expression"/>
    <property type="evidence" value="ECO:0007669"/>
    <property type="project" value="TreeGrafter"/>
</dbReference>
<keyword evidence="4" id="KW-1185">Reference proteome</keyword>
<dbReference type="Proteomes" id="UP000327013">
    <property type="component" value="Chromosome 7"/>
</dbReference>
<feature type="domain" description="LOB" evidence="2">
    <location>
        <begin position="3"/>
        <end position="109"/>
    </location>
</feature>
<name>A0A5N6RMT6_9ROSI</name>
<dbReference type="Pfam" id="PF03195">
    <property type="entry name" value="LOB"/>
    <property type="match status" value="1"/>
</dbReference>
<gene>
    <name evidence="3" type="ORF">FH972_018595</name>
</gene>
<evidence type="ECO:0000313" key="3">
    <source>
        <dbReference type="EMBL" id="KAE8100731.1"/>
    </source>
</evidence>
<sequence>MRMSCNGCRVLRKGCSDDCTIRPCLQWIKSPDSQANATLFLAKSYGRAGLLNLINVGPQHLRPAIFKSLLYEACGRIVNPIYGAVGLLWSGNWAKCQGAVEAVLAGSSPIMGTGDHDQALFHPNAHLKACDIRGVPKKEGSISAASRDVLHKVKSRAGFKRSVIKPRPQVIDSWLSQENESMFSVETVEASPPNIAKRAPVWEFQSQFGDDEVDLELTLGLAPVHAH</sequence>
<evidence type="ECO:0000313" key="4">
    <source>
        <dbReference type="Proteomes" id="UP000327013"/>
    </source>
</evidence>
<evidence type="ECO:0000259" key="2">
    <source>
        <dbReference type="PROSITE" id="PS50891"/>
    </source>
</evidence>
<dbReference type="AlphaFoldDB" id="A0A5N6RMT6"/>
<dbReference type="PROSITE" id="PS50891">
    <property type="entry name" value="LOB"/>
    <property type="match status" value="1"/>
</dbReference>
<dbReference type="OrthoDB" id="1922547at2759"/>
<evidence type="ECO:0000256" key="1">
    <source>
        <dbReference type="ARBA" id="ARBA00005474"/>
    </source>
</evidence>
<reference evidence="3 4" key="1">
    <citation type="submission" date="2019-06" db="EMBL/GenBank/DDBJ databases">
        <title>A chromosomal-level reference genome of Carpinus fangiana (Coryloideae, Betulaceae).</title>
        <authorList>
            <person name="Yang X."/>
            <person name="Wang Z."/>
            <person name="Zhang L."/>
            <person name="Hao G."/>
            <person name="Liu J."/>
            <person name="Yang Y."/>
        </authorList>
    </citation>
    <scope>NUCLEOTIDE SEQUENCE [LARGE SCALE GENOMIC DNA]</scope>
    <source>
        <strain evidence="3">Cfa_2016G</strain>
        <tissue evidence="3">Leaf</tissue>
    </source>
</reference>
<dbReference type="PANTHER" id="PTHR31304">
    <property type="entry name" value="LOB DOMAIN-CONTAINING PROTEIN 38"/>
    <property type="match status" value="1"/>
</dbReference>
<protein>
    <recommendedName>
        <fullName evidence="2">LOB domain-containing protein</fullName>
    </recommendedName>
</protein>
<dbReference type="PANTHER" id="PTHR31304:SF64">
    <property type="entry name" value="LOB DOMAIN-CONTAINING PROTEIN 42"/>
    <property type="match status" value="1"/>
</dbReference>